<dbReference type="RefSeq" id="WP_377284129.1">
    <property type="nucleotide sequence ID" value="NZ_JBHRSI010000012.1"/>
</dbReference>
<feature type="compositionally biased region" description="Basic and acidic residues" evidence="1">
    <location>
        <begin position="1"/>
        <end position="13"/>
    </location>
</feature>
<comment type="caution">
    <text evidence="2">The sequence shown here is derived from an EMBL/GenBank/DDBJ whole genome shotgun (WGS) entry which is preliminary data.</text>
</comment>
<gene>
    <name evidence="2" type="ORF">ACFSC0_14135</name>
</gene>
<protein>
    <submittedName>
        <fullName evidence="2">Uncharacterized protein</fullName>
    </submittedName>
</protein>
<dbReference type="EMBL" id="JBHUEY010000004">
    <property type="protein sequence ID" value="MFD1784540.1"/>
    <property type="molecule type" value="Genomic_DNA"/>
</dbReference>
<evidence type="ECO:0000313" key="2">
    <source>
        <dbReference type="EMBL" id="MFD1784540.1"/>
    </source>
</evidence>
<keyword evidence="3" id="KW-1185">Reference proteome</keyword>
<name>A0ABW4N5L7_9CAUL</name>
<proteinExistence type="predicted"/>
<feature type="region of interest" description="Disordered" evidence="1">
    <location>
        <begin position="1"/>
        <end position="65"/>
    </location>
</feature>
<reference evidence="3" key="1">
    <citation type="journal article" date="2019" name="Int. J. Syst. Evol. Microbiol.">
        <title>The Global Catalogue of Microorganisms (GCM) 10K type strain sequencing project: providing services to taxonomists for standard genome sequencing and annotation.</title>
        <authorList>
            <consortium name="The Broad Institute Genomics Platform"/>
            <consortium name="The Broad Institute Genome Sequencing Center for Infectious Disease"/>
            <person name="Wu L."/>
            <person name="Ma J."/>
        </authorList>
    </citation>
    <scope>NUCLEOTIDE SEQUENCE [LARGE SCALE GENOMIC DNA]</scope>
    <source>
        <strain evidence="3">DFY28</strain>
    </source>
</reference>
<sequence>MQPSLNRDDEMKSGRPPRTAYEPKGAEGSSQTPKTATDPASGEWRGGPPAPAASDADETDTSKDQ</sequence>
<evidence type="ECO:0000313" key="3">
    <source>
        <dbReference type="Proteomes" id="UP001597237"/>
    </source>
</evidence>
<dbReference type="Proteomes" id="UP001597237">
    <property type="component" value="Unassembled WGS sequence"/>
</dbReference>
<organism evidence="2 3">
    <name type="scientific">Phenylobacterium terrae</name>
    <dbReference type="NCBI Taxonomy" id="2665495"/>
    <lineage>
        <taxon>Bacteria</taxon>
        <taxon>Pseudomonadati</taxon>
        <taxon>Pseudomonadota</taxon>
        <taxon>Alphaproteobacteria</taxon>
        <taxon>Caulobacterales</taxon>
        <taxon>Caulobacteraceae</taxon>
        <taxon>Phenylobacterium</taxon>
    </lineage>
</organism>
<evidence type="ECO:0000256" key="1">
    <source>
        <dbReference type="SAM" id="MobiDB-lite"/>
    </source>
</evidence>
<accession>A0ABW4N5L7</accession>